<gene>
    <name evidence="4" type="primary">LOC102809477</name>
</gene>
<feature type="region of interest" description="Disordered" evidence="1">
    <location>
        <begin position="257"/>
        <end position="289"/>
    </location>
</feature>
<evidence type="ECO:0000256" key="1">
    <source>
        <dbReference type="SAM" id="MobiDB-lite"/>
    </source>
</evidence>
<keyword evidence="2" id="KW-1133">Transmembrane helix</keyword>
<keyword evidence="2" id="KW-0812">Transmembrane</keyword>
<feature type="transmembrane region" description="Helical" evidence="2">
    <location>
        <begin position="173"/>
        <end position="198"/>
    </location>
</feature>
<feature type="transmembrane region" description="Helical" evidence="2">
    <location>
        <begin position="205"/>
        <end position="228"/>
    </location>
</feature>
<evidence type="ECO:0000313" key="4">
    <source>
        <dbReference type="RefSeq" id="XP_006825616.1"/>
    </source>
</evidence>
<feature type="transmembrane region" description="Helical" evidence="2">
    <location>
        <begin position="111"/>
        <end position="134"/>
    </location>
</feature>
<evidence type="ECO:0000256" key="2">
    <source>
        <dbReference type="SAM" id="Phobius"/>
    </source>
</evidence>
<dbReference type="Proteomes" id="UP000694865">
    <property type="component" value="Unplaced"/>
</dbReference>
<feature type="compositionally biased region" description="Polar residues" evidence="1">
    <location>
        <begin position="38"/>
        <end position="47"/>
    </location>
</feature>
<feature type="region of interest" description="Disordered" evidence="1">
    <location>
        <begin position="29"/>
        <end position="59"/>
    </location>
</feature>
<keyword evidence="3" id="KW-1185">Reference proteome</keyword>
<organism evidence="3 4">
    <name type="scientific">Saccoglossus kowalevskii</name>
    <name type="common">Acorn worm</name>
    <dbReference type="NCBI Taxonomy" id="10224"/>
    <lineage>
        <taxon>Eukaryota</taxon>
        <taxon>Metazoa</taxon>
        <taxon>Hemichordata</taxon>
        <taxon>Enteropneusta</taxon>
        <taxon>Harrimaniidae</taxon>
        <taxon>Saccoglossus</taxon>
    </lineage>
</organism>
<name>A0ABM0N025_SACKO</name>
<keyword evidence="2" id="KW-0472">Membrane</keyword>
<protein>
    <submittedName>
        <fullName evidence="4">Protein YIPF1-like</fullName>
    </submittedName>
</protein>
<accession>A0ABM0N025</accession>
<dbReference type="GeneID" id="102809477"/>
<sequence>MALTNDTVLDIDKDRDDGEELKFQDFGDSNIEADADGQTHTFNNYPSDNEDEEDNTELLTGRKKSHSFWTFEYYQSFFDVETYQVLRRLLASFVPKPGKSTISDIRPNPDLYVSIAATAVFCYWWLIASILWGMLSWRRSQAGYTYLEIICVYGYSLAIYIPVSFLYVIPVAWVQWVLMCLALLLSGAVLLLTFWPAVKDDDKKFAIGILAGIFIFHALLAVGFKFYFFKAPEFQHPSIPATHPAVIPSHSKQLQGQAHATEPNFAPPGMPIDQHNDQTPVKIPSNIGPGLPDSAKLVQPVKPVNVQPNNVQQSANLPPVQPVGMQPAKTVVAKPVQHIQENIQLNDSQQLAEGI</sequence>
<reference evidence="4" key="1">
    <citation type="submission" date="2025-08" db="UniProtKB">
        <authorList>
            <consortium name="RefSeq"/>
        </authorList>
    </citation>
    <scope>IDENTIFICATION</scope>
    <source>
        <tissue evidence="4">Testes</tissue>
    </source>
</reference>
<feature type="transmembrane region" description="Helical" evidence="2">
    <location>
        <begin position="146"/>
        <end position="167"/>
    </location>
</feature>
<dbReference type="PANTHER" id="PTHR12822:SF2">
    <property type="entry name" value="PROTEIN YIPF"/>
    <property type="match status" value="1"/>
</dbReference>
<dbReference type="PANTHER" id="PTHR12822">
    <property type="entry name" value="PROTEIN YIPF"/>
    <property type="match status" value="1"/>
</dbReference>
<proteinExistence type="predicted"/>
<dbReference type="InterPro" id="IPR039765">
    <property type="entry name" value="Yip5/YIPF1/YIPF2"/>
</dbReference>
<evidence type="ECO:0000313" key="3">
    <source>
        <dbReference type="Proteomes" id="UP000694865"/>
    </source>
</evidence>
<dbReference type="RefSeq" id="XP_006825616.1">
    <property type="nucleotide sequence ID" value="XM_006825553.1"/>
</dbReference>